<gene>
    <name evidence="1" type="ORF">BDD14_1722</name>
</gene>
<dbReference type="Gene3D" id="3.30.1330.40">
    <property type="entry name" value="RutC-like"/>
    <property type="match status" value="1"/>
</dbReference>
<reference evidence="1 2" key="1">
    <citation type="submission" date="2019-02" db="EMBL/GenBank/DDBJ databases">
        <title>Genomic Encyclopedia of Archaeal and Bacterial Type Strains, Phase II (KMG-II): from individual species to whole genera.</title>
        <authorList>
            <person name="Goeker M."/>
        </authorList>
    </citation>
    <scope>NUCLEOTIDE SEQUENCE [LARGE SCALE GENOMIC DNA]</scope>
    <source>
        <strain evidence="1 2">DSM 18101</strain>
    </source>
</reference>
<dbReference type="Pfam" id="PF01042">
    <property type="entry name" value="Ribonuc_L-PSP"/>
    <property type="match status" value="1"/>
</dbReference>
<dbReference type="InterPro" id="IPR006175">
    <property type="entry name" value="YjgF/YER057c/UK114"/>
</dbReference>
<dbReference type="OrthoDB" id="9799840at2"/>
<dbReference type="EMBL" id="SHKW01000001">
    <property type="protein sequence ID" value="RZU40276.1"/>
    <property type="molecule type" value="Genomic_DNA"/>
</dbReference>
<comment type="caution">
    <text evidence="1">The sequence shown here is derived from an EMBL/GenBank/DDBJ whole genome shotgun (WGS) entry which is preliminary data.</text>
</comment>
<evidence type="ECO:0000313" key="2">
    <source>
        <dbReference type="Proteomes" id="UP000292958"/>
    </source>
</evidence>
<dbReference type="RefSeq" id="WP_130418361.1">
    <property type="nucleotide sequence ID" value="NZ_SHKW01000001.1"/>
</dbReference>
<dbReference type="PANTHER" id="PTHR43857:SF1">
    <property type="entry name" value="YJGH FAMILY PROTEIN"/>
    <property type="match status" value="1"/>
</dbReference>
<dbReference type="CDD" id="cd06154">
    <property type="entry name" value="YjgF_YER057c_UK114_like_6"/>
    <property type="match status" value="1"/>
</dbReference>
<sequence length="124" mass="13750">MTRTNIPGSSPYEPIIGFSRAVRLGNQVYVSGTGPVGADDLDVAQQTDQCLTLIAAALKNAGSSIEHVYRTRMFLTRTEDWETVGRVHGKFFSLIRPAATMVVVKELLDPRWRIEIEADAFIPE</sequence>
<dbReference type="InterPro" id="IPR035959">
    <property type="entry name" value="RutC-like_sf"/>
</dbReference>
<organism evidence="1 2">
    <name type="scientific">Edaphobacter modestus</name>
    <dbReference type="NCBI Taxonomy" id="388466"/>
    <lineage>
        <taxon>Bacteria</taxon>
        <taxon>Pseudomonadati</taxon>
        <taxon>Acidobacteriota</taxon>
        <taxon>Terriglobia</taxon>
        <taxon>Terriglobales</taxon>
        <taxon>Acidobacteriaceae</taxon>
        <taxon>Edaphobacter</taxon>
    </lineage>
</organism>
<protein>
    <submittedName>
        <fullName evidence="1">Enamine deaminase RidA (YjgF/YER057c/UK114 family)</fullName>
    </submittedName>
</protein>
<dbReference type="PANTHER" id="PTHR43857">
    <property type="entry name" value="BLR7761 PROTEIN"/>
    <property type="match status" value="1"/>
</dbReference>
<dbReference type="AlphaFoldDB" id="A0A4V2G4D0"/>
<accession>A0A4V2G4D0</accession>
<name>A0A4V2G4D0_9BACT</name>
<evidence type="ECO:0000313" key="1">
    <source>
        <dbReference type="EMBL" id="RZU40276.1"/>
    </source>
</evidence>
<dbReference type="SUPFAM" id="SSF55298">
    <property type="entry name" value="YjgF-like"/>
    <property type="match status" value="1"/>
</dbReference>
<dbReference type="Proteomes" id="UP000292958">
    <property type="component" value="Unassembled WGS sequence"/>
</dbReference>
<proteinExistence type="predicted"/>
<keyword evidence="2" id="KW-1185">Reference proteome</keyword>